<protein>
    <submittedName>
        <fullName evidence="2">Uncharacterized protein</fullName>
    </submittedName>
</protein>
<evidence type="ECO:0000313" key="3">
    <source>
        <dbReference type="Proteomes" id="UP000322887"/>
    </source>
</evidence>
<dbReference type="Proteomes" id="UP000322887">
    <property type="component" value="Chromosome"/>
</dbReference>
<dbReference type="RefSeq" id="WP_002646775.1">
    <property type="nucleotide sequence ID" value="NZ_CP042910.1"/>
</dbReference>
<gene>
    <name evidence="2" type="ORF">GmarT_40830</name>
</gene>
<sequence length="88" mass="10001">MLTRKDLLLIIAALQFWADEKDPGDTKLLKLYADDPTAHQAWTSESIQRLRKWLRSTHLKYAIKKCRGDSVSDPRTVCNSGNGRTGQT</sequence>
<reference evidence="2 3" key="1">
    <citation type="submission" date="2019-08" db="EMBL/GenBank/DDBJ databases">
        <title>Deep-cultivation of Planctomycetes and their phenomic and genomic characterization uncovers novel biology.</title>
        <authorList>
            <person name="Wiegand S."/>
            <person name="Jogler M."/>
            <person name="Boedeker C."/>
            <person name="Pinto D."/>
            <person name="Vollmers J."/>
            <person name="Rivas-Marin E."/>
            <person name="Kohn T."/>
            <person name="Peeters S.H."/>
            <person name="Heuer A."/>
            <person name="Rast P."/>
            <person name="Oberbeckmann S."/>
            <person name="Bunk B."/>
            <person name="Jeske O."/>
            <person name="Meyerdierks A."/>
            <person name="Storesund J.E."/>
            <person name="Kallscheuer N."/>
            <person name="Luecker S."/>
            <person name="Lage O.M."/>
            <person name="Pohl T."/>
            <person name="Merkel B.J."/>
            <person name="Hornburger P."/>
            <person name="Mueller R.-W."/>
            <person name="Bruemmer F."/>
            <person name="Labrenz M."/>
            <person name="Spormann A.M."/>
            <person name="Op den Camp H."/>
            <person name="Overmann J."/>
            <person name="Amann R."/>
            <person name="Jetten M.S.M."/>
            <person name="Mascher T."/>
            <person name="Medema M.H."/>
            <person name="Devos D.P."/>
            <person name="Kaster A.-K."/>
            <person name="Ovreas L."/>
            <person name="Rohde M."/>
            <person name="Galperin M.Y."/>
            <person name="Jogler C."/>
        </authorList>
    </citation>
    <scope>NUCLEOTIDE SEQUENCE [LARGE SCALE GENOMIC DNA]</scope>
    <source>
        <strain evidence="2 3">DSM 8797</strain>
    </source>
</reference>
<dbReference type="EMBL" id="CP042910">
    <property type="protein sequence ID" value="QEG18197.1"/>
    <property type="molecule type" value="Genomic_DNA"/>
</dbReference>
<evidence type="ECO:0000256" key="1">
    <source>
        <dbReference type="SAM" id="MobiDB-lite"/>
    </source>
</evidence>
<evidence type="ECO:0000313" key="2">
    <source>
        <dbReference type="EMBL" id="QEG18197.1"/>
    </source>
</evidence>
<feature type="region of interest" description="Disordered" evidence="1">
    <location>
        <begin position="69"/>
        <end position="88"/>
    </location>
</feature>
<proteinExistence type="predicted"/>
<accession>A0ABX5YRD7</accession>
<feature type="compositionally biased region" description="Polar residues" evidence="1">
    <location>
        <begin position="77"/>
        <end position="88"/>
    </location>
</feature>
<dbReference type="GeneID" id="98648569"/>
<keyword evidence="3" id="KW-1185">Reference proteome</keyword>
<organism evidence="2 3">
    <name type="scientific">Gimesia maris</name>
    <dbReference type="NCBI Taxonomy" id="122"/>
    <lineage>
        <taxon>Bacteria</taxon>
        <taxon>Pseudomonadati</taxon>
        <taxon>Planctomycetota</taxon>
        <taxon>Planctomycetia</taxon>
        <taxon>Planctomycetales</taxon>
        <taxon>Planctomycetaceae</taxon>
        <taxon>Gimesia</taxon>
    </lineage>
</organism>
<name>A0ABX5YRD7_9PLAN</name>